<keyword evidence="1" id="KW-1133">Transmembrane helix</keyword>
<feature type="transmembrane region" description="Helical" evidence="1">
    <location>
        <begin position="136"/>
        <end position="160"/>
    </location>
</feature>
<protein>
    <recommendedName>
        <fullName evidence="4">Frag1/DRAM/Sfk1 family protein</fullName>
    </recommendedName>
</protein>
<dbReference type="OrthoDB" id="4403208at2"/>
<feature type="transmembrane region" description="Helical" evidence="1">
    <location>
        <begin position="110"/>
        <end position="130"/>
    </location>
</feature>
<sequence length="244" mass="26037">MFKNRNKLSVAGFAILPAVALLWLGQFIAMLMWDGTYLPDTMYISDLGARECEVLFDVTMPRAVCSPGHIFYIIGFQFAGLLLLLSATALRAIGVDHRGAAAKTPPYRGALISAFGLAIVGICLILSAMLDVGDSVIAHQLAFGVGCIALWVVMLSNAIIALRYEPLLKQASKPLLNKPQAIITLIVLVISVGGYLFFVLSPAPASFGLFQHIAVDSGALWMLLFASALIQHARPKAATAGTHA</sequence>
<feature type="transmembrane region" description="Helical" evidence="1">
    <location>
        <begin position="181"/>
        <end position="203"/>
    </location>
</feature>
<dbReference type="KEGG" id="cpso:CPPEL_09260"/>
<evidence type="ECO:0000313" key="2">
    <source>
        <dbReference type="EMBL" id="AZA09955.1"/>
    </source>
</evidence>
<evidence type="ECO:0000256" key="1">
    <source>
        <dbReference type="SAM" id="Phobius"/>
    </source>
</evidence>
<keyword evidence="3" id="KW-1185">Reference proteome</keyword>
<dbReference type="RefSeq" id="WP_123960824.1">
    <property type="nucleotide sequence ID" value="NZ_CP033898.1"/>
</dbReference>
<name>A0A3G6IVZ0_9CORY</name>
<dbReference type="AlphaFoldDB" id="A0A3G6IVZ0"/>
<reference evidence="2 3" key="1">
    <citation type="submission" date="2018-11" db="EMBL/GenBank/DDBJ databases">
        <authorList>
            <person name="Kleinhagauer T."/>
            <person name="Glaeser S.P."/>
            <person name="Spergser J."/>
            <person name="Ruckert C."/>
            <person name="Kaempfer P."/>
            <person name="Busse H.-J."/>
        </authorList>
    </citation>
    <scope>NUCLEOTIDE SEQUENCE [LARGE SCALE GENOMIC DNA]</scope>
    <source>
        <strain evidence="2 3">812CH</strain>
    </source>
</reference>
<evidence type="ECO:0000313" key="3">
    <source>
        <dbReference type="Proteomes" id="UP000271426"/>
    </source>
</evidence>
<feature type="transmembrane region" description="Helical" evidence="1">
    <location>
        <begin position="12"/>
        <end position="33"/>
    </location>
</feature>
<organism evidence="2 3">
    <name type="scientific">Corynebacterium pseudopelargi</name>
    <dbReference type="NCBI Taxonomy" id="2080757"/>
    <lineage>
        <taxon>Bacteria</taxon>
        <taxon>Bacillati</taxon>
        <taxon>Actinomycetota</taxon>
        <taxon>Actinomycetes</taxon>
        <taxon>Mycobacteriales</taxon>
        <taxon>Corynebacteriaceae</taxon>
        <taxon>Corynebacterium</taxon>
    </lineage>
</organism>
<feature type="transmembrane region" description="Helical" evidence="1">
    <location>
        <begin position="70"/>
        <end position="90"/>
    </location>
</feature>
<evidence type="ECO:0008006" key="4">
    <source>
        <dbReference type="Google" id="ProtNLM"/>
    </source>
</evidence>
<proteinExistence type="predicted"/>
<keyword evidence="1" id="KW-0472">Membrane</keyword>
<feature type="transmembrane region" description="Helical" evidence="1">
    <location>
        <begin position="209"/>
        <end position="230"/>
    </location>
</feature>
<gene>
    <name evidence="2" type="ORF">CPPEL_09260</name>
</gene>
<accession>A0A3G6IVZ0</accession>
<dbReference type="Proteomes" id="UP000271426">
    <property type="component" value="Chromosome"/>
</dbReference>
<dbReference type="EMBL" id="CP033898">
    <property type="protein sequence ID" value="AZA09955.1"/>
    <property type="molecule type" value="Genomic_DNA"/>
</dbReference>
<keyword evidence="1" id="KW-0812">Transmembrane</keyword>